<evidence type="ECO:0000259" key="3">
    <source>
        <dbReference type="Pfam" id="PF02678"/>
    </source>
</evidence>
<dbReference type="Gene3D" id="2.60.120.10">
    <property type="entry name" value="Jelly Rolls"/>
    <property type="match status" value="1"/>
</dbReference>
<name>A0ABN2B1R2_9MICO</name>
<sequence>MTTPQPLMRLYPVRERSQQRVDGMLGRFSFPFAGNFDLARYAHGALLVHNDDIIDPGGGVDPHRHSEMEIVTWVVEGEVRHTDTAGHTAHLTAGTMQRMSAGTGILHSELNPSDSDPARVVQMWVPPDTPRLRPAYAQRHLSDALDEAAQEGRAVTALSGREGEEPGLGIANHWVALDIARVLPGREVSFAAAPHTHLYVTRGALEVRADDVDTSIEAGEGDAVRGSWTGALTARSASDDVTEVLVWRMHANF</sequence>
<evidence type="ECO:0000313" key="5">
    <source>
        <dbReference type="Proteomes" id="UP001501288"/>
    </source>
</evidence>
<dbReference type="SUPFAM" id="SSF51182">
    <property type="entry name" value="RmlC-like cupins"/>
    <property type="match status" value="1"/>
</dbReference>
<accession>A0ABN2B1R2</accession>
<protein>
    <submittedName>
        <fullName evidence="4">Pirin family protein</fullName>
    </submittedName>
</protein>
<dbReference type="Pfam" id="PF02678">
    <property type="entry name" value="Pirin"/>
    <property type="match status" value="1"/>
</dbReference>
<dbReference type="InterPro" id="IPR011051">
    <property type="entry name" value="RmlC_Cupin_sf"/>
</dbReference>
<comment type="similarity">
    <text evidence="1 2">Belongs to the pirin family.</text>
</comment>
<dbReference type="InterPro" id="IPR003829">
    <property type="entry name" value="Pirin_N_dom"/>
</dbReference>
<dbReference type="PANTHER" id="PTHR43212:SF3">
    <property type="entry name" value="QUERCETIN 2,3-DIOXYGENASE"/>
    <property type="match status" value="1"/>
</dbReference>
<evidence type="ECO:0000256" key="1">
    <source>
        <dbReference type="ARBA" id="ARBA00008416"/>
    </source>
</evidence>
<evidence type="ECO:0000256" key="2">
    <source>
        <dbReference type="RuleBase" id="RU003457"/>
    </source>
</evidence>
<feature type="domain" description="Pirin N-terminal" evidence="3">
    <location>
        <begin position="26"/>
        <end position="125"/>
    </location>
</feature>
<comment type="caution">
    <text evidence="4">The sequence shown here is derived from an EMBL/GenBank/DDBJ whole genome shotgun (WGS) entry which is preliminary data.</text>
</comment>
<dbReference type="PANTHER" id="PTHR43212">
    <property type="entry name" value="QUERCETIN 2,3-DIOXYGENASE"/>
    <property type="match status" value="1"/>
</dbReference>
<dbReference type="InterPro" id="IPR014710">
    <property type="entry name" value="RmlC-like_jellyroll"/>
</dbReference>
<dbReference type="EMBL" id="BAAANV010000007">
    <property type="protein sequence ID" value="GAA1531720.1"/>
    <property type="molecule type" value="Genomic_DNA"/>
</dbReference>
<evidence type="ECO:0000313" key="4">
    <source>
        <dbReference type="EMBL" id="GAA1531720.1"/>
    </source>
</evidence>
<proteinExistence type="inferred from homology"/>
<dbReference type="Proteomes" id="UP001501288">
    <property type="component" value="Unassembled WGS sequence"/>
</dbReference>
<organism evidence="4 5">
    <name type="scientific">Dermacoccus barathri</name>
    <dbReference type="NCBI Taxonomy" id="322601"/>
    <lineage>
        <taxon>Bacteria</taxon>
        <taxon>Bacillati</taxon>
        <taxon>Actinomycetota</taxon>
        <taxon>Actinomycetes</taxon>
        <taxon>Micrococcales</taxon>
        <taxon>Dermacoccaceae</taxon>
        <taxon>Dermacoccus</taxon>
    </lineage>
</organism>
<gene>
    <name evidence="4" type="ORF">GCM10009762_02360</name>
</gene>
<dbReference type="InterPro" id="IPR012093">
    <property type="entry name" value="Pirin"/>
</dbReference>
<keyword evidence="5" id="KW-1185">Reference proteome</keyword>
<dbReference type="CDD" id="cd02910">
    <property type="entry name" value="cupin_Yhhw_N"/>
    <property type="match status" value="1"/>
</dbReference>
<reference evidence="4 5" key="1">
    <citation type="journal article" date="2019" name="Int. J. Syst. Evol. Microbiol.">
        <title>The Global Catalogue of Microorganisms (GCM) 10K type strain sequencing project: providing services to taxonomists for standard genome sequencing and annotation.</title>
        <authorList>
            <consortium name="The Broad Institute Genomics Platform"/>
            <consortium name="The Broad Institute Genome Sequencing Center for Infectious Disease"/>
            <person name="Wu L."/>
            <person name="Ma J."/>
        </authorList>
    </citation>
    <scope>NUCLEOTIDE SEQUENCE [LARGE SCALE GENOMIC DNA]</scope>
    <source>
        <strain evidence="4 5">JCM 14588</strain>
    </source>
</reference>